<keyword evidence="3" id="KW-1185">Reference proteome</keyword>
<comment type="caution">
    <text evidence="2">The sequence shown here is derived from an EMBL/GenBank/DDBJ whole genome shotgun (WGS) entry which is preliminary data.</text>
</comment>
<gene>
    <name evidence="1" type="ORF">VCR4J5_200086</name>
    <name evidence="2" type="ORF">VCR5J5_720025</name>
</gene>
<dbReference type="EMBL" id="CCJX01000103">
    <property type="protein sequence ID" value="CDT32903.1"/>
    <property type="molecule type" value="Genomic_DNA"/>
</dbReference>
<reference evidence="4" key="2">
    <citation type="submission" date="2014-06" db="EMBL/GenBank/DDBJ databases">
        <authorList>
            <person name="Le Roux Frederique"/>
        </authorList>
    </citation>
    <scope>NUCLEOTIDE SEQUENCE [LARGE SCALE GENOMIC DNA]</scope>
    <source>
        <strain evidence="4">J5-5</strain>
    </source>
</reference>
<evidence type="ECO:0000313" key="1">
    <source>
        <dbReference type="EMBL" id="CDT32903.1"/>
    </source>
</evidence>
<dbReference type="AlphaFoldDB" id="A0A822MYM2"/>
<dbReference type="Proteomes" id="UP000049495">
    <property type="component" value="Unassembled WGS sequence"/>
</dbReference>
<reference evidence="2 3" key="1">
    <citation type="submission" date="2014-06" db="EMBL/GenBank/DDBJ databases">
        <authorList>
            <person name="Le Roux F."/>
        </authorList>
    </citation>
    <scope>NUCLEOTIDE SEQUENCE</scope>
    <source>
        <strain evidence="1 3">J5-4</strain>
        <strain evidence="2">J5-5</strain>
    </source>
</reference>
<dbReference type="Proteomes" id="UP000049077">
    <property type="component" value="Unassembled WGS sequence"/>
</dbReference>
<name>A0A822MYM2_9VIBR</name>
<organism evidence="2 4">
    <name type="scientific">Vibrio crassostreae</name>
    <dbReference type="NCBI Taxonomy" id="246167"/>
    <lineage>
        <taxon>Bacteria</taxon>
        <taxon>Pseudomonadati</taxon>
        <taxon>Pseudomonadota</taxon>
        <taxon>Gammaproteobacteria</taxon>
        <taxon>Vibrionales</taxon>
        <taxon>Vibrionaceae</taxon>
        <taxon>Vibrio</taxon>
    </lineage>
</organism>
<proteinExistence type="predicted"/>
<dbReference type="EMBL" id="CCJV01000136">
    <property type="protein sequence ID" value="CDT58173.1"/>
    <property type="molecule type" value="Genomic_DNA"/>
</dbReference>
<sequence>MNECSVCCSLIRKMGIQLYWMRLINDIWNDDEQETSTRYYF</sequence>
<evidence type="ECO:0000313" key="3">
    <source>
        <dbReference type="Proteomes" id="UP000049077"/>
    </source>
</evidence>
<evidence type="ECO:0000313" key="2">
    <source>
        <dbReference type="EMBL" id="CDT58173.1"/>
    </source>
</evidence>
<accession>A0A822MYM2</accession>
<evidence type="ECO:0000313" key="4">
    <source>
        <dbReference type="Proteomes" id="UP000049495"/>
    </source>
</evidence>
<protein>
    <submittedName>
        <fullName evidence="2">Uncharacterized protein</fullName>
    </submittedName>
</protein>